<dbReference type="SFLD" id="SFLDG01129">
    <property type="entry name" value="C1.5:_HAD__Beta-PGM__Phosphata"/>
    <property type="match status" value="1"/>
</dbReference>
<dbReference type="InterPro" id="IPR023214">
    <property type="entry name" value="HAD_sf"/>
</dbReference>
<keyword evidence="2" id="KW-1185">Reference proteome</keyword>
<proteinExistence type="predicted"/>
<organism evidence="1 2">
    <name type="scientific">Irregularibacter muris</name>
    <dbReference type="NCBI Taxonomy" id="1796619"/>
    <lineage>
        <taxon>Bacteria</taxon>
        <taxon>Bacillati</taxon>
        <taxon>Bacillota</taxon>
        <taxon>Clostridia</taxon>
        <taxon>Eubacteriales</taxon>
        <taxon>Eubacteriaceae</taxon>
        <taxon>Irregularibacter</taxon>
    </lineage>
</organism>
<dbReference type="EMBL" id="JANKAS010000003">
    <property type="protein sequence ID" value="MCR1898321.1"/>
    <property type="molecule type" value="Genomic_DNA"/>
</dbReference>
<dbReference type="InterPro" id="IPR041492">
    <property type="entry name" value="HAD_2"/>
</dbReference>
<dbReference type="PRINTS" id="PR00413">
    <property type="entry name" value="HADHALOGNASE"/>
</dbReference>
<evidence type="ECO:0000313" key="2">
    <source>
        <dbReference type="Proteomes" id="UP001205748"/>
    </source>
</evidence>
<dbReference type="PANTHER" id="PTHR43611:SF3">
    <property type="entry name" value="FLAVIN MONONUCLEOTIDE HYDROLASE 1, CHLOROPLATIC"/>
    <property type="match status" value="1"/>
</dbReference>
<name>A0AAE3KZ88_9FIRM</name>
<sequence>MIDTIIFDIGRVLLEYQPERYLKTKYSPSMEIAETLFENIFASAEWIELDRGTMEVTRAKEVIGKRIPHYQKQVEEVLDTWHELMVPIMGTVDIMNKLREKKYNIYLLSNMNDKIFDIVHKKYKFLREVDGEVISAHVKLLKPQREIYQEIIQKYNLTPSQCIFIDDMKPNAQGAEKVGIRGIHFISPQQLEAELKELGVL</sequence>
<reference evidence="1" key="1">
    <citation type="submission" date="2022-07" db="EMBL/GenBank/DDBJ databases">
        <title>Enhanced cultured diversity of the mouse gut microbiota enables custom-made synthetic communities.</title>
        <authorList>
            <person name="Afrizal A."/>
        </authorList>
    </citation>
    <scope>NUCLEOTIDE SEQUENCE</scope>
    <source>
        <strain evidence="1">DSM 28593</strain>
    </source>
</reference>
<dbReference type="AlphaFoldDB" id="A0AAE3KZ88"/>
<dbReference type="SFLD" id="SFLDS00003">
    <property type="entry name" value="Haloacid_Dehalogenase"/>
    <property type="match status" value="1"/>
</dbReference>
<comment type="caution">
    <text evidence="1">The sequence shown here is derived from an EMBL/GenBank/DDBJ whole genome shotgun (WGS) entry which is preliminary data.</text>
</comment>
<accession>A0AAE3KZ88</accession>
<dbReference type="Proteomes" id="UP001205748">
    <property type="component" value="Unassembled WGS sequence"/>
</dbReference>
<dbReference type="PANTHER" id="PTHR43611">
    <property type="entry name" value="ALPHA-D-GLUCOSE 1-PHOSPHATE PHOSPHATASE"/>
    <property type="match status" value="1"/>
</dbReference>
<dbReference type="CDD" id="cd02603">
    <property type="entry name" value="HAD_sEH-N_like"/>
    <property type="match status" value="1"/>
</dbReference>
<gene>
    <name evidence="1" type="ORF">NSA47_04870</name>
</gene>
<dbReference type="RefSeq" id="WP_257529792.1">
    <property type="nucleotide sequence ID" value="NZ_JANKAS010000003.1"/>
</dbReference>
<dbReference type="NCBIfam" id="TIGR01509">
    <property type="entry name" value="HAD-SF-IA-v3"/>
    <property type="match status" value="1"/>
</dbReference>
<protein>
    <submittedName>
        <fullName evidence="1">HAD family phosphatase</fullName>
    </submittedName>
</protein>
<dbReference type="Gene3D" id="3.40.50.1000">
    <property type="entry name" value="HAD superfamily/HAD-like"/>
    <property type="match status" value="1"/>
</dbReference>
<dbReference type="InterPro" id="IPR023198">
    <property type="entry name" value="PGP-like_dom2"/>
</dbReference>
<dbReference type="SUPFAM" id="SSF56784">
    <property type="entry name" value="HAD-like"/>
    <property type="match status" value="1"/>
</dbReference>
<dbReference type="Pfam" id="PF13419">
    <property type="entry name" value="HAD_2"/>
    <property type="match status" value="1"/>
</dbReference>
<evidence type="ECO:0000313" key="1">
    <source>
        <dbReference type="EMBL" id="MCR1898321.1"/>
    </source>
</evidence>
<dbReference type="Gene3D" id="1.10.150.240">
    <property type="entry name" value="Putative phosphatase, domain 2"/>
    <property type="match status" value="1"/>
</dbReference>
<dbReference type="InterPro" id="IPR036412">
    <property type="entry name" value="HAD-like_sf"/>
</dbReference>
<dbReference type="InterPro" id="IPR006439">
    <property type="entry name" value="HAD-SF_hydro_IA"/>
</dbReference>